<evidence type="ECO:0000313" key="5">
    <source>
        <dbReference type="EMBL" id="KAF8775871.1"/>
    </source>
</evidence>
<dbReference type="InterPro" id="IPR051058">
    <property type="entry name" value="GDSL_Est/Lipase"/>
</dbReference>
<reference evidence="5" key="1">
    <citation type="submission" date="2020-07" db="EMBL/GenBank/DDBJ databases">
        <title>Genome sequence and genetic diversity analysis of an under-domesticated orphan crop, white fonio (Digitaria exilis).</title>
        <authorList>
            <person name="Bennetzen J.L."/>
            <person name="Chen S."/>
            <person name="Ma X."/>
            <person name="Wang X."/>
            <person name="Yssel A.E.J."/>
            <person name="Chaluvadi S.R."/>
            <person name="Johnson M."/>
            <person name="Gangashetty P."/>
            <person name="Hamidou F."/>
            <person name="Sanogo M.D."/>
            <person name="Zwaenepoel A."/>
            <person name="Wallace J."/>
            <person name="Van De Peer Y."/>
            <person name="Van Deynze A."/>
        </authorList>
    </citation>
    <scope>NUCLEOTIDE SEQUENCE</scope>
    <source>
        <tissue evidence="5">Leaves</tissue>
    </source>
</reference>
<name>A0A835FVK3_9POAL</name>
<proteinExistence type="inferred from homology"/>
<organism evidence="5 6">
    <name type="scientific">Digitaria exilis</name>
    <dbReference type="NCBI Taxonomy" id="1010633"/>
    <lineage>
        <taxon>Eukaryota</taxon>
        <taxon>Viridiplantae</taxon>
        <taxon>Streptophyta</taxon>
        <taxon>Embryophyta</taxon>
        <taxon>Tracheophyta</taxon>
        <taxon>Spermatophyta</taxon>
        <taxon>Magnoliopsida</taxon>
        <taxon>Liliopsida</taxon>
        <taxon>Poales</taxon>
        <taxon>Poaceae</taxon>
        <taxon>PACMAD clade</taxon>
        <taxon>Panicoideae</taxon>
        <taxon>Panicodae</taxon>
        <taxon>Paniceae</taxon>
        <taxon>Anthephorinae</taxon>
        <taxon>Digitaria</taxon>
    </lineage>
</organism>
<evidence type="ECO:0000256" key="4">
    <source>
        <dbReference type="SAM" id="MobiDB-lite"/>
    </source>
</evidence>
<dbReference type="AlphaFoldDB" id="A0A835FVK3"/>
<feature type="compositionally biased region" description="Basic and acidic residues" evidence="4">
    <location>
        <begin position="152"/>
        <end position="180"/>
    </location>
</feature>
<dbReference type="Pfam" id="PF00657">
    <property type="entry name" value="Lipase_GDSL"/>
    <property type="match status" value="1"/>
</dbReference>
<gene>
    <name evidence="5" type="ORF">HU200_004133</name>
</gene>
<feature type="region of interest" description="Disordered" evidence="4">
    <location>
        <begin position="149"/>
        <end position="195"/>
    </location>
</feature>
<evidence type="ECO:0000256" key="1">
    <source>
        <dbReference type="ARBA" id="ARBA00008668"/>
    </source>
</evidence>
<keyword evidence="2" id="KW-0378">Hydrolase</keyword>
<dbReference type="InterPro" id="IPR001087">
    <property type="entry name" value="GDSL"/>
</dbReference>
<feature type="region of interest" description="Disordered" evidence="4">
    <location>
        <begin position="60"/>
        <end position="108"/>
    </location>
</feature>
<feature type="region of interest" description="Disordered" evidence="4">
    <location>
        <begin position="374"/>
        <end position="398"/>
    </location>
</feature>
<evidence type="ECO:0000256" key="3">
    <source>
        <dbReference type="ARBA" id="ARBA00022963"/>
    </source>
</evidence>
<dbReference type="GO" id="GO:0016042">
    <property type="term" value="P:lipid catabolic process"/>
    <property type="evidence" value="ECO:0007669"/>
    <property type="project" value="UniProtKB-KW"/>
</dbReference>
<dbReference type="EMBL" id="JACEFO010000273">
    <property type="protein sequence ID" value="KAF8775871.1"/>
    <property type="molecule type" value="Genomic_DNA"/>
</dbReference>
<keyword evidence="6" id="KW-1185">Reference proteome</keyword>
<comment type="caution">
    <text evidence="5">The sequence shown here is derived from an EMBL/GenBank/DDBJ whole genome shotgun (WGS) entry which is preliminary data.</text>
</comment>
<dbReference type="InterPro" id="IPR036514">
    <property type="entry name" value="SGNH_hydro_sf"/>
</dbReference>
<dbReference type="Proteomes" id="UP000636709">
    <property type="component" value="Unassembled WGS sequence"/>
</dbReference>
<sequence length="398" mass="44728">MQVDETPFPVNTMELQQPKVLVRPHQAKSTKGKNVVLGEERPIGHYSWTAGARGWFATGGQTGYARRSDRLSPWTLEDADSEAPPVTGGQTARQDQPLRVPPRQDYRPKWKEEVQSMNKRKLQRLRFRERQEQELEKQRDEFFNQLKTMIPQKKEWKPKEDPQAVKPASDRLYRRSDRVTQKHPSTSVPTAEDDEELVDYSSSPERMNLDVNVLHMSMDGDMLSEEKNNPRFAASDGVPPEVVIVGFHGASATGGLIGPYRRSSGEKISTTARSSAFRLTELLGSTITAMHGMGARKFGIINMGLIGCTPSVQSSSGHGGDGPCDHNMNKLAYEFNSALRTLMSDLATKLHRFRYSLAEFYAFSNATFSNPLARDTNRSGFRTTRPEPRNRSTTAKLP</sequence>
<dbReference type="PANTHER" id="PTHR45648:SF104">
    <property type="entry name" value="OS02G0292600 PROTEIN"/>
    <property type="match status" value="1"/>
</dbReference>
<dbReference type="PANTHER" id="PTHR45648">
    <property type="entry name" value="GDSL LIPASE/ACYLHYDROLASE FAMILY PROTEIN (AFU_ORTHOLOGUE AFUA_4G14700)"/>
    <property type="match status" value="1"/>
</dbReference>
<comment type="similarity">
    <text evidence="1">Belongs to the 'GDSL' lipolytic enzyme family.</text>
</comment>
<accession>A0A835FVK3</accession>
<protein>
    <submittedName>
        <fullName evidence="5">Uncharacterized protein</fullName>
    </submittedName>
</protein>
<dbReference type="Gene3D" id="3.40.50.1110">
    <property type="entry name" value="SGNH hydrolase"/>
    <property type="match status" value="1"/>
</dbReference>
<evidence type="ECO:0000256" key="2">
    <source>
        <dbReference type="ARBA" id="ARBA00022801"/>
    </source>
</evidence>
<dbReference type="GO" id="GO:0016788">
    <property type="term" value="F:hydrolase activity, acting on ester bonds"/>
    <property type="evidence" value="ECO:0007669"/>
    <property type="project" value="InterPro"/>
</dbReference>
<keyword evidence="3" id="KW-0442">Lipid degradation</keyword>
<evidence type="ECO:0000313" key="6">
    <source>
        <dbReference type="Proteomes" id="UP000636709"/>
    </source>
</evidence>
<dbReference type="OrthoDB" id="602568at2759"/>
<keyword evidence="3" id="KW-0443">Lipid metabolism</keyword>